<evidence type="ECO:0000313" key="4">
    <source>
        <dbReference type="Proteomes" id="UP001596013"/>
    </source>
</evidence>
<feature type="domain" description="eCIS core" evidence="2">
    <location>
        <begin position="73"/>
        <end position="149"/>
    </location>
</feature>
<dbReference type="EMBL" id="JBHSMK010000005">
    <property type="protein sequence ID" value="MFC5437149.1"/>
    <property type="molecule type" value="Genomic_DNA"/>
</dbReference>
<evidence type="ECO:0000256" key="1">
    <source>
        <dbReference type="SAM" id="MobiDB-lite"/>
    </source>
</evidence>
<sequence length="633" mass="65889">MAERLAHAAIGPAALARVAGMRLQRKCACGTHTSHGGECADCKGKLQRLAGSSAQAGLSPPNVEAVLNQPGQPLQGSAMAFFESRFGHDFSRVRVHTDRDSADSARAVAARAYTVGEHIVFGGGQYAPDSSAGRLLLAHELTHVLQQRPGLKRAPARDHAIAAMAVSHASQGTLRRQPYPGAIGRCHAMGVPCPAPYFHHGSVGRLVDCHAAATANLPLAISPGVCVYHFVDGKVCACVLVGSKTSAMCTFTFCDQAGPGSADIDPRGVADRAVAMAAEQRGNAGGAEPAGAPVSGATAPIAQAQLEIGAVDDPLESEADRVAHRIVDAVERPRAVAPARAAPPMRTALPVSPPDERMPRSGSARLLRRIPDLTGDHGDDEHRSRGGTLSYRDATELLACVRIMGEANMDYCREQVLGEKPPAPPRFTQVPGITSPQPRGTQVRPDGSTNFPVGNVDTTFKPDAQSTDPKLAGGAETRIELSWGGIHYETNPAGRIKSFTGPGIAQASIQTTYGSGAAPAGSSGYGRGTTVADKAAGNTSLGFHEGNHGIDFMNYLAAHRFPDFTGRIGMTEAAFKAAIATYTAAAKAYYASIKDYSVQQTDCVGYSIDASNAAAASTHGGSATVAVCRQVRP</sequence>
<keyword evidence="4" id="KW-1185">Reference proteome</keyword>
<feature type="compositionally biased region" description="Low complexity" evidence="1">
    <location>
        <begin position="337"/>
        <end position="348"/>
    </location>
</feature>
<reference evidence="4" key="1">
    <citation type="journal article" date="2019" name="Int. J. Syst. Evol. Microbiol.">
        <title>The Global Catalogue of Microorganisms (GCM) 10K type strain sequencing project: providing services to taxonomists for standard genome sequencing and annotation.</title>
        <authorList>
            <consortium name="The Broad Institute Genomics Platform"/>
            <consortium name="The Broad Institute Genome Sequencing Center for Infectious Disease"/>
            <person name="Wu L."/>
            <person name="Ma J."/>
        </authorList>
    </citation>
    <scope>NUCLEOTIDE SEQUENCE [LARGE SCALE GENOMIC DNA]</scope>
    <source>
        <strain evidence="4">JCM 17130</strain>
    </source>
</reference>
<comment type="caution">
    <text evidence="3">The sequence shown here is derived from an EMBL/GenBank/DDBJ whole genome shotgun (WGS) entry which is preliminary data.</text>
</comment>
<proteinExistence type="predicted"/>
<gene>
    <name evidence="3" type="ORF">ACFPME_11310</name>
</gene>
<accession>A0ABW0JMB5</accession>
<dbReference type="RefSeq" id="WP_377305266.1">
    <property type="nucleotide sequence ID" value="NZ_JBHSMK010000005.1"/>
</dbReference>
<dbReference type="InterPro" id="IPR025295">
    <property type="entry name" value="eCIS_core_dom"/>
</dbReference>
<feature type="region of interest" description="Disordered" evidence="1">
    <location>
        <begin position="337"/>
        <end position="362"/>
    </location>
</feature>
<name>A0ABW0JMB5_9GAMM</name>
<organism evidence="3 4">
    <name type="scientific">Rhodanobacter umsongensis</name>
    <dbReference type="NCBI Taxonomy" id="633153"/>
    <lineage>
        <taxon>Bacteria</taxon>
        <taxon>Pseudomonadati</taxon>
        <taxon>Pseudomonadota</taxon>
        <taxon>Gammaproteobacteria</taxon>
        <taxon>Lysobacterales</taxon>
        <taxon>Rhodanobacteraceae</taxon>
        <taxon>Rhodanobacter</taxon>
    </lineage>
</organism>
<dbReference type="Pfam" id="PF13699">
    <property type="entry name" value="eCIS_core"/>
    <property type="match status" value="1"/>
</dbReference>
<dbReference type="Proteomes" id="UP001596013">
    <property type="component" value="Unassembled WGS sequence"/>
</dbReference>
<evidence type="ECO:0000259" key="2">
    <source>
        <dbReference type="Pfam" id="PF13699"/>
    </source>
</evidence>
<evidence type="ECO:0000313" key="3">
    <source>
        <dbReference type="EMBL" id="MFC5437149.1"/>
    </source>
</evidence>
<protein>
    <submittedName>
        <fullName evidence="3">DUF4157 domain-containing protein</fullName>
    </submittedName>
</protein>